<evidence type="ECO:0000313" key="1">
    <source>
        <dbReference type="EMBL" id="DAD45792.1"/>
    </source>
</evidence>
<comment type="caution">
    <text evidence="1">The sequence shown here is derived from an EMBL/GenBank/DDBJ whole genome shotgun (WGS) entry which is preliminary data.</text>
</comment>
<accession>A0A822ZKU7</accession>
<dbReference type="EMBL" id="DUZY01000007">
    <property type="protein sequence ID" value="DAD45792.1"/>
    <property type="molecule type" value="Genomic_DNA"/>
</dbReference>
<name>A0A822ZKU7_NELNU</name>
<keyword evidence="2" id="KW-1185">Reference proteome</keyword>
<proteinExistence type="predicted"/>
<evidence type="ECO:0000313" key="2">
    <source>
        <dbReference type="Proteomes" id="UP000607653"/>
    </source>
</evidence>
<dbReference type="AlphaFoldDB" id="A0A822ZKU7"/>
<sequence>MPPSAEIAIATPPPEGTEASFSLPKVMNSMMSFPLILVRRSSILLSSTPARLIPRWF</sequence>
<organism evidence="1 2">
    <name type="scientific">Nelumbo nucifera</name>
    <name type="common">Sacred lotus</name>
    <dbReference type="NCBI Taxonomy" id="4432"/>
    <lineage>
        <taxon>Eukaryota</taxon>
        <taxon>Viridiplantae</taxon>
        <taxon>Streptophyta</taxon>
        <taxon>Embryophyta</taxon>
        <taxon>Tracheophyta</taxon>
        <taxon>Spermatophyta</taxon>
        <taxon>Magnoliopsida</taxon>
        <taxon>Proteales</taxon>
        <taxon>Nelumbonaceae</taxon>
        <taxon>Nelumbo</taxon>
    </lineage>
</organism>
<gene>
    <name evidence="1" type="ORF">HUJ06_004022</name>
</gene>
<dbReference type="Proteomes" id="UP000607653">
    <property type="component" value="Unassembled WGS sequence"/>
</dbReference>
<protein>
    <submittedName>
        <fullName evidence="1">Uncharacterized protein</fullName>
    </submittedName>
</protein>
<reference evidence="1 2" key="1">
    <citation type="journal article" date="2020" name="Mol. Biol. Evol.">
        <title>Distinct Expression and Methylation Patterns for Genes with Different Fates following a Single Whole-Genome Duplication in Flowering Plants.</title>
        <authorList>
            <person name="Shi T."/>
            <person name="Rahmani R.S."/>
            <person name="Gugger P.F."/>
            <person name="Wang M."/>
            <person name="Li H."/>
            <person name="Zhang Y."/>
            <person name="Li Z."/>
            <person name="Wang Q."/>
            <person name="Van de Peer Y."/>
            <person name="Marchal K."/>
            <person name="Chen J."/>
        </authorList>
    </citation>
    <scope>NUCLEOTIDE SEQUENCE [LARGE SCALE GENOMIC DNA]</scope>
    <source>
        <tissue evidence="1">Leaf</tissue>
    </source>
</reference>